<keyword evidence="5" id="KW-1185">Reference proteome</keyword>
<dbReference type="InterPro" id="IPR010819">
    <property type="entry name" value="AGE/CE"/>
</dbReference>
<organism evidence="3 5">
    <name type="scientific">Bosea thiooxidans</name>
    <dbReference type="NCBI Taxonomy" id="53254"/>
    <lineage>
        <taxon>Bacteria</taxon>
        <taxon>Pseudomonadati</taxon>
        <taxon>Pseudomonadota</taxon>
        <taxon>Alphaproteobacteria</taxon>
        <taxon>Hyphomicrobiales</taxon>
        <taxon>Boseaceae</taxon>
        <taxon>Bosea</taxon>
    </lineage>
</organism>
<dbReference type="Pfam" id="PF07221">
    <property type="entry name" value="GlcNAc_2-epim"/>
    <property type="match status" value="1"/>
</dbReference>
<dbReference type="STRING" id="53254.SAMN05660750_02235"/>
<dbReference type="GO" id="GO:0016853">
    <property type="term" value="F:isomerase activity"/>
    <property type="evidence" value="ECO:0007669"/>
    <property type="project" value="UniProtKB-KW"/>
</dbReference>
<dbReference type="Proteomes" id="UP000051562">
    <property type="component" value="Unassembled WGS sequence"/>
</dbReference>
<dbReference type="EMBL" id="FUYX01000005">
    <property type="protein sequence ID" value="SKB77079.1"/>
    <property type="molecule type" value="Genomic_DNA"/>
</dbReference>
<dbReference type="Proteomes" id="UP000190130">
    <property type="component" value="Unassembled WGS sequence"/>
</dbReference>
<dbReference type="SUPFAM" id="SSF48208">
    <property type="entry name" value="Six-hairpin glycosidases"/>
    <property type="match status" value="1"/>
</dbReference>
<dbReference type="AlphaFoldDB" id="A0A0Q3I214"/>
<dbReference type="PANTHER" id="PTHR15108">
    <property type="entry name" value="N-ACYLGLUCOSAMINE-2-EPIMERASE"/>
    <property type="match status" value="1"/>
</dbReference>
<reference evidence="3 5" key="1">
    <citation type="submission" date="2015-10" db="EMBL/GenBank/DDBJ databases">
        <title>Draft genome of Bosea thiooxidans.</title>
        <authorList>
            <person name="Wang X."/>
        </authorList>
    </citation>
    <scope>NUCLEOTIDE SEQUENCE [LARGE SCALE GENOMIC DNA]</scope>
    <source>
        <strain evidence="3 5">CGMCC 9174</strain>
    </source>
</reference>
<accession>A0A0Q3I214</accession>
<dbReference type="InterPro" id="IPR008928">
    <property type="entry name" value="6-hairpin_glycosidase_sf"/>
</dbReference>
<evidence type="ECO:0000313" key="5">
    <source>
        <dbReference type="Proteomes" id="UP000051562"/>
    </source>
</evidence>
<evidence type="ECO:0000256" key="1">
    <source>
        <dbReference type="ARBA" id="ARBA00008558"/>
    </source>
</evidence>
<sequence>MHDLSLVRLQRWTYGTLIPSWIARAVDREAGGFVEEFRPDGEAVAAPDRSALTTARLTYTFSHAARLSGSPEAMAAAHHGFALLLKAYEANGYVPKRFRPDGVASLPRRDLYDLAFVLFASAHYHRLTGEASAIRLAGATMDLIETELAASLGGYAEDDLGTLPRRQNPHMHLLEAFHALAEATGSQRWLDAAGGIVRLAEERFIDAKGTLGEFFDLNWQPVAGEAGRLREPGHQFEWVWLLHHHQRLTGWDRARPLADGLYRFGLAQGLDRDPGYPALVLDGVDPEGNIVAPTKLLWPQTEFIKALGARFEFADDAEAGARLPGHIELMFRHFVDARTGIWHNQLDRAGVPLPVSLPSRVLYHLFLCLAETLRIMPPLPITAPGGNDGAGTA</sequence>
<dbReference type="EMBL" id="LMAR01000053">
    <property type="protein sequence ID" value="KQK29015.1"/>
    <property type="molecule type" value="Genomic_DNA"/>
</dbReference>
<evidence type="ECO:0000313" key="6">
    <source>
        <dbReference type="Proteomes" id="UP000190130"/>
    </source>
</evidence>
<proteinExistence type="inferred from homology"/>
<reference evidence="4 6" key="2">
    <citation type="submission" date="2017-02" db="EMBL/GenBank/DDBJ databases">
        <authorList>
            <person name="Peterson S.W."/>
        </authorList>
    </citation>
    <scope>NUCLEOTIDE SEQUENCE [LARGE SCALE GENOMIC DNA]</scope>
    <source>
        <strain evidence="4 6">DSM 9653</strain>
    </source>
</reference>
<dbReference type="GO" id="GO:0005975">
    <property type="term" value="P:carbohydrate metabolic process"/>
    <property type="evidence" value="ECO:0007669"/>
    <property type="project" value="InterPro"/>
</dbReference>
<gene>
    <name evidence="3" type="ORF">ARD30_19485</name>
    <name evidence="4" type="ORF">SAMN05660750_02235</name>
</gene>
<name>A0A0Q3I214_9HYPH</name>
<comment type="similarity">
    <text evidence="1">Belongs to the N-acylglucosamine 2-epimerase family.</text>
</comment>
<protein>
    <submittedName>
        <fullName evidence="4">Mannose-6-phosphate isomerase</fullName>
    </submittedName>
</protein>
<evidence type="ECO:0000256" key="2">
    <source>
        <dbReference type="ARBA" id="ARBA00023235"/>
    </source>
</evidence>
<dbReference type="Gene3D" id="1.50.10.10">
    <property type="match status" value="1"/>
</dbReference>
<dbReference type="RefSeq" id="WP_055729596.1">
    <property type="nucleotide sequence ID" value="NZ_FUYX01000005.1"/>
</dbReference>
<evidence type="ECO:0000313" key="3">
    <source>
        <dbReference type="EMBL" id="KQK29015.1"/>
    </source>
</evidence>
<evidence type="ECO:0000313" key="4">
    <source>
        <dbReference type="EMBL" id="SKB77079.1"/>
    </source>
</evidence>
<dbReference type="InterPro" id="IPR012341">
    <property type="entry name" value="6hp_glycosidase-like_sf"/>
</dbReference>
<keyword evidence="2 4" id="KW-0413">Isomerase</keyword>